<dbReference type="InterPro" id="IPR013106">
    <property type="entry name" value="Ig_V-set"/>
</dbReference>
<dbReference type="GeneTree" id="ENSGT00940000175566"/>
<keyword evidence="2" id="KW-1064">Adaptive immunity</keyword>
<dbReference type="PANTHER" id="PTHR19367:SF18">
    <property type="entry name" value="T CELL RECEPTOR ALPHA VARIABLE 16"/>
    <property type="match status" value="1"/>
</dbReference>
<keyword evidence="1" id="KW-0732">Signal</keyword>
<evidence type="ECO:0000256" key="2">
    <source>
        <dbReference type="ARBA" id="ARBA00023130"/>
    </source>
</evidence>
<evidence type="ECO:0000256" key="1">
    <source>
        <dbReference type="ARBA" id="ARBA00022729"/>
    </source>
</evidence>
<dbReference type="InterPro" id="IPR007110">
    <property type="entry name" value="Ig-like_dom"/>
</dbReference>
<protein>
    <recommendedName>
        <fullName evidence="6">Ig-like domain-containing protein</fullName>
    </recommendedName>
</protein>
<name>A0A3P9PXH8_POERE</name>
<organism evidence="7 8">
    <name type="scientific">Poecilia reticulata</name>
    <name type="common">Guppy</name>
    <name type="synonym">Acanthophacelus reticulatus</name>
    <dbReference type="NCBI Taxonomy" id="8081"/>
    <lineage>
        <taxon>Eukaryota</taxon>
        <taxon>Metazoa</taxon>
        <taxon>Chordata</taxon>
        <taxon>Craniata</taxon>
        <taxon>Vertebrata</taxon>
        <taxon>Euteleostomi</taxon>
        <taxon>Actinopterygii</taxon>
        <taxon>Neopterygii</taxon>
        <taxon>Teleostei</taxon>
        <taxon>Neoteleostei</taxon>
        <taxon>Acanthomorphata</taxon>
        <taxon>Ovalentaria</taxon>
        <taxon>Atherinomorphae</taxon>
        <taxon>Cyprinodontiformes</taxon>
        <taxon>Poeciliidae</taxon>
        <taxon>Poeciliinae</taxon>
        <taxon>Poecilia</taxon>
    </lineage>
</organism>
<proteinExistence type="predicted"/>
<dbReference type="SUPFAM" id="SSF48726">
    <property type="entry name" value="Immunoglobulin"/>
    <property type="match status" value="1"/>
</dbReference>
<accession>A0A3P9PXH8</accession>
<keyword evidence="5" id="KW-0391">Immunity</keyword>
<evidence type="ECO:0000313" key="8">
    <source>
        <dbReference type="Proteomes" id="UP000242638"/>
    </source>
</evidence>
<dbReference type="InterPro" id="IPR036179">
    <property type="entry name" value="Ig-like_dom_sf"/>
</dbReference>
<feature type="domain" description="Ig-like" evidence="6">
    <location>
        <begin position="34"/>
        <end position="128"/>
    </location>
</feature>
<dbReference type="AlphaFoldDB" id="A0A3P9PXH8"/>
<reference evidence="7" key="2">
    <citation type="submission" date="2025-08" db="UniProtKB">
        <authorList>
            <consortium name="Ensembl"/>
        </authorList>
    </citation>
    <scope>IDENTIFICATION</scope>
    <source>
        <strain evidence="7">Guanapo</strain>
    </source>
</reference>
<dbReference type="Proteomes" id="UP000242638">
    <property type="component" value="Unassembled WGS sequence"/>
</dbReference>
<dbReference type="SMART" id="SM00409">
    <property type="entry name" value="IG"/>
    <property type="match status" value="1"/>
</dbReference>
<dbReference type="GO" id="GO:0002250">
    <property type="term" value="P:adaptive immune response"/>
    <property type="evidence" value="ECO:0007669"/>
    <property type="project" value="UniProtKB-KW"/>
</dbReference>
<evidence type="ECO:0000259" key="6">
    <source>
        <dbReference type="PROSITE" id="PS50835"/>
    </source>
</evidence>
<dbReference type="Pfam" id="PF07686">
    <property type="entry name" value="V-set"/>
    <property type="match status" value="1"/>
</dbReference>
<reference evidence="8" key="1">
    <citation type="submission" date="2013-11" db="EMBL/GenBank/DDBJ databases">
        <title>The genomic landscape of the Guanapo guppy.</title>
        <authorList>
            <person name="Kuenstner A."/>
            <person name="Dreyer C."/>
        </authorList>
    </citation>
    <scope>NUCLEOTIDE SEQUENCE</scope>
    <source>
        <strain evidence="8">Guanapo</strain>
    </source>
</reference>
<dbReference type="Gene3D" id="2.60.40.10">
    <property type="entry name" value="Immunoglobulins"/>
    <property type="match status" value="1"/>
</dbReference>
<dbReference type="STRING" id="8081.ENSPREP00000026612"/>
<keyword evidence="5" id="KW-1279">T cell receptor</keyword>
<dbReference type="InterPro" id="IPR003599">
    <property type="entry name" value="Ig_sub"/>
</dbReference>
<dbReference type="InterPro" id="IPR051287">
    <property type="entry name" value="TCR_variable_region"/>
</dbReference>
<dbReference type="Ensembl" id="ENSPRET00000026891.1">
    <property type="protein sequence ID" value="ENSPREP00000026612.1"/>
    <property type="gene ID" value="ENSPREG00000018003.1"/>
</dbReference>
<evidence type="ECO:0000256" key="5">
    <source>
        <dbReference type="ARBA" id="ARBA00043266"/>
    </source>
</evidence>
<evidence type="ECO:0000256" key="4">
    <source>
        <dbReference type="ARBA" id="ARBA00023319"/>
    </source>
</evidence>
<reference evidence="7" key="3">
    <citation type="submission" date="2025-09" db="UniProtKB">
        <authorList>
            <consortium name="Ensembl"/>
        </authorList>
    </citation>
    <scope>IDENTIFICATION</scope>
    <source>
        <strain evidence="7">Guanapo</strain>
    </source>
</reference>
<dbReference type="PANTHER" id="PTHR19367">
    <property type="entry name" value="T-CELL RECEPTOR ALPHA CHAIN V REGION"/>
    <property type="match status" value="1"/>
</dbReference>
<dbReference type="InterPro" id="IPR013783">
    <property type="entry name" value="Ig-like_fold"/>
</dbReference>
<sequence length="128" mass="13988">SSGSGLIRMWFGSICSSLMRRGSGSAQSEVFPSEGGKVTLSCNYSVKAENLQWYRQDPGSAPRFLLLITDTKDPTVVEAEPPNPRLTAGLNKERNRLDLLISSAAVTDSAVYYCAVSETELLRKQKTL</sequence>
<dbReference type="Bgee" id="ENSPREG00000018003">
    <property type="expression patterns" value="Expressed in caudal fin and 1 other cell type or tissue"/>
</dbReference>
<dbReference type="SMART" id="SM00406">
    <property type="entry name" value="IGv"/>
    <property type="match status" value="1"/>
</dbReference>
<evidence type="ECO:0000313" key="7">
    <source>
        <dbReference type="Ensembl" id="ENSPREP00000026612.1"/>
    </source>
</evidence>
<dbReference type="GO" id="GO:0042101">
    <property type="term" value="C:T cell receptor complex"/>
    <property type="evidence" value="ECO:0007669"/>
    <property type="project" value="UniProtKB-KW"/>
</dbReference>
<keyword evidence="8" id="KW-1185">Reference proteome</keyword>
<evidence type="ECO:0000256" key="3">
    <source>
        <dbReference type="ARBA" id="ARBA00023170"/>
    </source>
</evidence>
<keyword evidence="4" id="KW-0393">Immunoglobulin domain</keyword>
<dbReference type="PROSITE" id="PS50835">
    <property type="entry name" value="IG_LIKE"/>
    <property type="match status" value="1"/>
</dbReference>
<keyword evidence="3" id="KW-0675">Receptor</keyword>
<dbReference type="OMA" id="LMITNTE"/>